<gene>
    <name evidence="1" type="ORF">ENI13_02000</name>
</gene>
<protein>
    <submittedName>
        <fullName evidence="1">Uncharacterized protein</fullName>
    </submittedName>
</protein>
<dbReference type="EMBL" id="DRHL01000117">
    <property type="protein sequence ID" value="HEB13733.1"/>
    <property type="molecule type" value="Genomic_DNA"/>
</dbReference>
<name>A0A7C1S9I6_UNCC3</name>
<sequence length="110" mass="12574">MKRYLQAKSINFLIGFLGLPLPKDFLEIRGKGQWFVQGKQLSPENIQKLKEDADLFSKSTIWKLLTDGSREVAYKGGVETSTNFDQVYVAKAVIYLVDTFRTILKNINNN</sequence>
<proteinExistence type="predicted"/>
<dbReference type="AlphaFoldDB" id="A0A7C1S9I6"/>
<organism evidence="1">
    <name type="scientific">candidate division CPR3 bacterium</name>
    <dbReference type="NCBI Taxonomy" id="2268181"/>
    <lineage>
        <taxon>Bacteria</taxon>
        <taxon>Bacteria division CPR3</taxon>
    </lineage>
</organism>
<accession>A0A7C1S9I6</accession>
<comment type="caution">
    <text evidence="1">The sequence shown here is derived from an EMBL/GenBank/DDBJ whole genome shotgun (WGS) entry which is preliminary data.</text>
</comment>
<evidence type="ECO:0000313" key="1">
    <source>
        <dbReference type="EMBL" id="HEB13733.1"/>
    </source>
</evidence>
<reference evidence="1" key="1">
    <citation type="journal article" date="2020" name="mSystems">
        <title>Genome- and Community-Level Interaction Insights into Carbon Utilization and Element Cycling Functions of Hydrothermarchaeota in Hydrothermal Sediment.</title>
        <authorList>
            <person name="Zhou Z."/>
            <person name="Liu Y."/>
            <person name="Xu W."/>
            <person name="Pan J."/>
            <person name="Luo Z.H."/>
            <person name="Li M."/>
        </authorList>
    </citation>
    <scope>NUCLEOTIDE SEQUENCE [LARGE SCALE GENOMIC DNA]</scope>
    <source>
        <strain evidence="1">HyVt-369</strain>
    </source>
</reference>
<dbReference type="Proteomes" id="UP000885695">
    <property type="component" value="Unassembled WGS sequence"/>
</dbReference>